<organism evidence="2 3">
    <name type="scientific">Streblomastix strix</name>
    <dbReference type="NCBI Taxonomy" id="222440"/>
    <lineage>
        <taxon>Eukaryota</taxon>
        <taxon>Metamonada</taxon>
        <taxon>Preaxostyla</taxon>
        <taxon>Oxymonadida</taxon>
        <taxon>Streblomastigidae</taxon>
        <taxon>Streblomastix</taxon>
    </lineage>
</organism>
<evidence type="ECO:0000313" key="3">
    <source>
        <dbReference type="Proteomes" id="UP000324800"/>
    </source>
</evidence>
<reference evidence="2 3" key="1">
    <citation type="submission" date="2019-03" db="EMBL/GenBank/DDBJ databases">
        <title>Single cell metagenomics reveals metabolic interactions within the superorganism composed of flagellate Streblomastix strix and complex community of Bacteroidetes bacteria on its surface.</title>
        <authorList>
            <person name="Treitli S.C."/>
            <person name="Kolisko M."/>
            <person name="Husnik F."/>
            <person name="Keeling P."/>
            <person name="Hampl V."/>
        </authorList>
    </citation>
    <scope>NUCLEOTIDE SEQUENCE [LARGE SCALE GENOMIC DNA]</scope>
    <source>
        <strain evidence="2">ST1C</strain>
    </source>
</reference>
<accession>A0A5J4TA31</accession>
<protein>
    <submittedName>
        <fullName evidence="2">Uncharacterized protein</fullName>
    </submittedName>
</protein>
<feature type="compositionally biased region" description="Polar residues" evidence="1">
    <location>
        <begin position="1"/>
        <end position="12"/>
    </location>
</feature>
<dbReference type="AlphaFoldDB" id="A0A5J4TA31"/>
<feature type="region of interest" description="Disordered" evidence="1">
    <location>
        <begin position="1"/>
        <end position="20"/>
    </location>
</feature>
<name>A0A5J4TA31_9EUKA</name>
<comment type="caution">
    <text evidence="2">The sequence shown here is derived from an EMBL/GenBank/DDBJ whole genome shotgun (WGS) entry which is preliminary data.</text>
</comment>
<proteinExistence type="predicted"/>
<gene>
    <name evidence="2" type="ORF">EZS28_049366</name>
</gene>
<dbReference type="EMBL" id="SNRW01035161">
    <property type="protein sequence ID" value="KAA6355107.1"/>
    <property type="molecule type" value="Genomic_DNA"/>
</dbReference>
<dbReference type="Proteomes" id="UP000324800">
    <property type="component" value="Unassembled WGS sequence"/>
</dbReference>
<sequence length="93" mass="10458">MRTRKSGPSQPASRPILRNRDGTRTIDSIAGDVYTNLDHIIILLRTIGSKTVDITTIPGGLACTQEYNNFRVFRNQVFSCRPNLQAVAYNYID</sequence>
<evidence type="ECO:0000256" key="1">
    <source>
        <dbReference type="SAM" id="MobiDB-lite"/>
    </source>
</evidence>
<evidence type="ECO:0000313" key="2">
    <source>
        <dbReference type="EMBL" id="KAA6355107.1"/>
    </source>
</evidence>